<comment type="caution">
    <text evidence="1">The sequence shown here is derived from an EMBL/GenBank/DDBJ whole genome shotgun (WGS) entry which is preliminary data.</text>
</comment>
<dbReference type="RefSeq" id="WP_343819468.1">
    <property type="nucleotide sequence ID" value="NZ_BAAAFN010000003.1"/>
</dbReference>
<accession>A0ABP3CTU0</accession>
<organism evidence="1 2">
    <name type="scientific">Castellaniella daejeonensis</name>
    <dbReference type="NCBI Taxonomy" id="659013"/>
    <lineage>
        <taxon>Bacteria</taxon>
        <taxon>Pseudomonadati</taxon>
        <taxon>Pseudomonadota</taxon>
        <taxon>Betaproteobacteria</taxon>
        <taxon>Burkholderiales</taxon>
        <taxon>Alcaligenaceae</taxon>
        <taxon>Castellaniella</taxon>
    </lineage>
</organism>
<evidence type="ECO:0000313" key="2">
    <source>
        <dbReference type="Proteomes" id="UP001501176"/>
    </source>
</evidence>
<keyword evidence="2" id="KW-1185">Reference proteome</keyword>
<evidence type="ECO:0000313" key="1">
    <source>
        <dbReference type="EMBL" id="GAA0215257.1"/>
    </source>
</evidence>
<reference evidence="2" key="1">
    <citation type="journal article" date="2019" name="Int. J. Syst. Evol. Microbiol.">
        <title>The Global Catalogue of Microorganisms (GCM) 10K type strain sequencing project: providing services to taxonomists for standard genome sequencing and annotation.</title>
        <authorList>
            <consortium name="The Broad Institute Genomics Platform"/>
            <consortium name="The Broad Institute Genome Sequencing Center for Infectious Disease"/>
            <person name="Wu L."/>
            <person name="Ma J."/>
        </authorList>
    </citation>
    <scope>NUCLEOTIDE SEQUENCE [LARGE SCALE GENOMIC DNA]</scope>
    <source>
        <strain evidence="2">JCM 16240</strain>
    </source>
</reference>
<sequence>MTQEAVQITTTPPLPGLQLVQDMNKALETIATDFAGSTDPAAMAWAYSTWADAGTGTLKRRNAANSAWVIEGRLLRAHLPMYAQADVPALDIGPIYIIGKGPAEWVGAAYKPLISGIPGATFAEVDTLTADEGPIIVTDHGGAVYAWNGTKYAPLIADETYAGAVKRATTVQAQGLTDDTTVLTPEKLADVMNQPKWLDVTASRAFNTVYTNTRGRPVEVCITGGATGAGGFFTVNIDGAPRIRSTPGYTADKTTSVTFTVPAGSTYQAVPTVCNLSLWSELLP</sequence>
<protein>
    <submittedName>
        <fullName evidence="1">Uncharacterized protein</fullName>
    </submittedName>
</protein>
<name>A0ABP3CTU0_9BURK</name>
<dbReference type="Proteomes" id="UP001501176">
    <property type="component" value="Unassembled WGS sequence"/>
</dbReference>
<dbReference type="EMBL" id="BAAAFN010000003">
    <property type="protein sequence ID" value="GAA0215257.1"/>
    <property type="molecule type" value="Genomic_DNA"/>
</dbReference>
<proteinExistence type="predicted"/>
<gene>
    <name evidence="1" type="ORF">GCM10009125_00360</name>
</gene>